<evidence type="ECO:0000256" key="2">
    <source>
        <dbReference type="ARBA" id="ARBA00022448"/>
    </source>
</evidence>
<evidence type="ECO:0000256" key="6">
    <source>
        <dbReference type="ARBA" id="ARBA00023065"/>
    </source>
</evidence>
<keyword evidence="3" id="KW-1003">Cell membrane</keyword>
<feature type="binding site" evidence="12">
    <location>
        <position position="270"/>
    </location>
    <ligand>
        <name>L-glutamate</name>
        <dbReference type="ChEBI" id="CHEBI:29985"/>
    </ligand>
</feature>
<dbReference type="GeneID" id="111108029"/>
<dbReference type="Pfam" id="PF00060">
    <property type="entry name" value="Lig_chan"/>
    <property type="match status" value="1"/>
</dbReference>
<feature type="disulfide bond" evidence="13">
    <location>
        <begin position="333"/>
        <end position="381"/>
    </location>
</feature>
<keyword evidence="19" id="KW-1185">Reference proteome</keyword>
<keyword evidence="5 15" id="KW-1133">Transmembrane helix</keyword>
<keyword evidence="8 20" id="KW-0675">Receptor</keyword>
<feature type="compositionally biased region" description="Basic and acidic residues" evidence="14">
    <location>
        <begin position="461"/>
        <end position="470"/>
    </location>
</feature>
<dbReference type="PRINTS" id="PR00177">
    <property type="entry name" value="NMDARECEPTOR"/>
</dbReference>
<dbReference type="RefSeq" id="XP_022299225.1">
    <property type="nucleotide sequence ID" value="XM_022443517.1"/>
</dbReference>
<evidence type="ECO:0000313" key="19">
    <source>
        <dbReference type="Proteomes" id="UP000694844"/>
    </source>
</evidence>
<evidence type="ECO:0000256" key="4">
    <source>
        <dbReference type="ARBA" id="ARBA00022692"/>
    </source>
</evidence>
<keyword evidence="2" id="KW-0813">Transport</keyword>
<evidence type="ECO:0000259" key="18">
    <source>
        <dbReference type="SMART" id="SM00918"/>
    </source>
</evidence>
<dbReference type="InterPro" id="IPR001320">
    <property type="entry name" value="Iontro_rcpt_C"/>
</dbReference>
<dbReference type="GO" id="GO:0005886">
    <property type="term" value="C:plasma membrane"/>
    <property type="evidence" value="ECO:0007669"/>
    <property type="project" value="UniProtKB-SubCell"/>
</dbReference>
<feature type="transmembrane region" description="Helical" evidence="15">
    <location>
        <begin position="216"/>
        <end position="241"/>
    </location>
</feature>
<dbReference type="SUPFAM" id="SSF53850">
    <property type="entry name" value="Periplasmic binding protein-like II"/>
    <property type="match status" value="1"/>
</dbReference>
<evidence type="ECO:0000256" key="15">
    <source>
        <dbReference type="SAM" id="Phobius"/>
    </source>
</evidence>
<dbReference type="SMART" id="SM00918">
    <property type="entry name" value="Lig_chan-Glu_bd"/>
    <property type="match status" value="1"/>
</dbReference>
<comment type="subcellular location">
    <subcellularLocation>
        <location evidence="1">Cell membrane</location>
        <topology evidence="1">Multi-pass membrane protein</topology>
    </subcellularLocation>
</comment>
<proteinExistence type="predicted"/>
<feature type="transmembrane region" description="Helical" evidence="15">
    <location>
        <begin position="409"/>
        <end position="433"/>
    </location>
</feature>
<dbReference type="Gene3D" id="3.40.190.10">
    <property type="entry name" value="Periplasmic binding protein-like II"/>
    <property type="match status" value="1"/>
</dbReference>
<keyword evidence="16" id="KW-0732">Signal</keyword>
<evidence type="ECO:0000256" key="12">
    <source>
        <dbReference type="PIRSR" id="PIRSR601508-1"/>
    </source>
</evidence>
<dbReference type="Pfam" id="PF10613">
    <property type="entry name" value="Lig_chan-Glu_bd"/>
    <property type="match status" value="1"/>
</dbReference>
<feature type="chain" id="PRO_5034955981" evidence="16">
    <location>
        <begin position="19"/>
        <end position="470"/>
    </location>
</feature>
<evidence type="ECO:0000256" key="8">
    <source>
        <dbReference type="ARBA" id="ARBA00023170"/>
    </source>
</evidence>
<keyword evidence="4 15" id="KW-0812">Transmembrane</keyword>
<feature type="domain" description="Ionotropic glutamate receptor L-glutamate and glycine-binding" evidence="18">
    <location>
        <begin position="30"/>
        <end position="88"/>
    </location>
</feature>
<organism evidence="19 20">
    <name type="scientific">Crassostrea virginica</name>
    <name type="common">Eastern oyster</name>
    <dbReference type="NCBI Taxonomy" id="6565"/>
    <lineage>
        <taxon>Eukaryota</taxon>
        <taxon>Metazoa</taxon>
        <taxon>Spiralia</taxon>
        <taxon>Lophotrochozoa</taxon>
        <taxon>Mollusca</taxon>
        <taxon>Bivalvia</taxon>
        <taxon>Autobranchia</taxon>
        <taxon>Pteriomorphia</taxon>
        <taxon>Ostreida</taxon>
        <taxon>Ostreoidea</taxon>
        <taxon>Ostreidae</taxon>
        <taxon>Crassostrea</taxon>
    </lineage>
</organism>
<sequence length="470" mass="52315">MRVLCVCLCLDLVIFTWGRQLTVTSILKPPLLMESGSPGQYEGYIVDILNSLASQNNFTYSIVPEPDGVYGVKDDKGNWNGMMGKLVNKKADLAAADLTVSSTRRTAVSFTSPILHGGKRILVFTPQVPPHNGLVVLFEPFSGDVWVMLMVVCIIVGILLTIINRYSPSEWSKIPEAEDKTNSRESFTINNALFFVHTTVTWQGFKEAPRSPGGRFLASMWMSFVLFMITAYIANLASFIIARTPDKAILPFKTFHQMEMQSEVAYGTKSWDTFLQRSKDPVLNRLDLISRSDPDNNLFETDQEGYERVRDYQGSFAAIMESHVAEYYAGRDCSVMVVGEKAEPTEQAIACSNASLCAELSTSMNNVPLKELRQKWWPNSCGTTLLSEFLNKPEVTLLTPARPLNTIDLSIAFILLLLGIIVGVLMMVIEVYIARKKAQKEGPIKMKSTNGDKLVTEGTDEEKAPIAEEC</sequence>
<accession>A0A8B8B735</accession>
<keyword evidence="7 15" id="KW-0472">Membrane</keyword>
<evidence type="ECO:0000256" key="14">
    <source>
        <dbReference type="SAM" id="MobiDB-lite"/>
    </source>
</evidence>
<dbReference type="Gene3D" id="1.10.287.70">
    <property type="match status" value="1"/>
</dbReference>
<dbReference type="InterPro" id="IPR015683">
    <property type="entry name" value="Ionotropic_Glu_rcpt"/>
</dbReference>
<evidence type="ECO:0000259" key="17">
    <source>
        <dbReference type="SMART" id="SM00079"/>
    </source>
</evidence>
<dbReference type="SMART" id="SM00079">
    <property type="entry name" value="PBPe"/>
    <property type="match status" value="1"/>
</dbReference>
<dbReference type="GO" id="GO:0015276">
    <property type="term" value="F:ligand-gated monoatomic ion channel activity"/>
    <property type="evidence" value="ECO:0007669"/>
    <property type="project" value="InterPro"/>
</dbReference>
<evidence type="ECO:0000256" key="16">
    <source>
        <dbReference type="SAM" id="SignalP"/>
    </source>
</evidence>
<dbReference type="Proteomes" id="UP000694844">
    <property type="component" value="Chromosome 8"/>
</dbReference>
<feature type="domain" description="Ionotropic glutamate receptor C-terminal" evidence="17">
    <location>
        <begin position="20"/>
        <end position="379"/>
    </location>
</feature>
<evidence type="ECO:0000313" key="20">
    <source>
        <dbReference type="RefSeq" id="XP_022299225.1"/>
    </source>
</evidence>
<keyword evidence="13" id="KW-1015">Disulfide bond</keyword>
<feature type="signal peptide" evidence="16">
    <location>
        <begin position="1"/>
        <end position="18"/>
    </location>
</feature>
<evidence type="ECO:0000256" key="9">
    <source>
        <dbReference type="ARBA" id="ARBA00023180"/>
    </source>
</evidence>
<feature type="binding site" evidence="12">
    <location>
        <position position="321"/>
    </location>
    <ligand>
        <name>L-glutamate</name>
        <dbReference type="ChEBI" id="CHEBI:29985"/>
    </ligand>
</feature>
<feature type="binding site" evidence="12">
    <location>
        <position position="99"/>
    </location>
    <ligand>
        <name>L-glutamate</name>
        <dbReference type="ChEBI" id="CHEBI:29985"/>
    </ligand>
</feature>
<dbReference type="FunFam" id="3.40.190.10:FF:000024">
    <property type="entry name" value="Glutamate receptor, ionotropic, delta 1"/>
    <property type="match status" value="1"/>
</dbReference>
<protein>
    <submittedName>
        <fullName evidence="20">Probable glutamate receptor</fullName>
    </submittedName>
</protein>
<name>A0A8B8B735_CRAVI</name>
<evidence type="ECO:0000256" key="3">
    <source>
        <dbReference type="ARBA" id="ARBA00022475"/>
    </source>
</evidence>
<dbReference type="GO" id="GO:0038023">
    <property type="term" value="F:signaling receptor activity"/>
    <property type="evidence" value="ECO:0007669"/>
    <property type="project" value="InterPro"/>
</dbReference>
<feature type="region of interest" description="Disordered" evidence="14">
    <location>
        <begin position="445"/>
        <end position="470"/>
    </location>
</feature>
<evidence type="ECO:0000256" key="7">
    <source>
        <dbReference type="ARBA" id="ARBA00023136"/>
    </source>
</evidence>
<evidence type="ECO:0000256" key="13">
    <source>
        <dbReference type="PIRSR" id="PIRSR601508-3"/>
    </source>
</evidence>
<keyword evidence="10" id="KW-1071">Ligand-gated ion channel</keyword>
<evidence type="ECO:0000256" key="5">
    <source>
        <dbReference type="ARBA" id="ARBA00022989"/>
    </source>
</evidence>
<evidence type="ECO:0000256" key="11">
    <source>
        <dbReference type="ARBA" id="ARBA00023303"/>
    </source>
</evidence>
<keyword evidence="11" id="KW-0407">Ion channel</keyword>
<evidence type="ECO:0000256" key="1">
    <source>
        <dbReference type="ARBA" id="ARBA00004651"/>
    </source>
</evidence>
<dbReference type="InterPro" id="IPR019594">
    <property type="entry name" value="Glu/Gly-bd"/>
</dbReference>
<dbReference type="AlphaFoldDB" id="A0A8B8B735"/>
<feature type="transmembrane region" description="Helical" evidence="15">
    <location>
        <begin position="145"/>
        <end position="163"/>
    </location>
</feature>
<dbReference type="InterPro" id="IPR001508">
    <property type="entry name" value="Iono_Glu_rcpt_met"/>
</dbReference>
<keyword evidence="9" id="KW-0325">Glycoprotein</keyword>
<feature type="binding site" evidence="12">
    <location>
        <position position="104"/>
    </location>
    <ligand>
        <name>L-glutamate</name>
        <dbReference type="ChEBI" id="CHEBI:29985"/>
    </ligand>
</feature>
<gene>
    <name evidence="20" type="primary">LOC111108029</name>
</gene>
<evidence type="ECO:0000256" key="10">
    <source>
        <dbReference type="ARBA" id="ARBA00023286"/>
    </source>
</evidence>
<keyword evidence="6" id="KW-0406">Ion transport</keyword>
<dbReference type="KEGG" id="cvn:111108029"/>
<dbReference type="OrthoDB" id="5984008at2759"/>
<dbReference type="PANTHER" id="PTHR18966">
    <property type="entry name" value="IONOTROPIC GLUTAMATE RECEPTOR"/>
    <property type="match status" value="1"/>
</dbReference>
<reference evidence="20" key="1">
    <citation type="submission" date="2025-08" db="UniProtKB">
        <authorList>
            <consortium name="RefSeq"/>
        </authorList>
    </citation>
    <scope>IDENTIFICATION</scope>
    <source>
        <tissue evidence="20">Whole sample</tissue>
    </source>
</reference>